<feature type="domain" description="Prohead serine protease" evidence="4">
    <location>
        <begin position="6"/>
        <end position="151"/>
    </location>
</feature>
<evidence type="ECO:0000256" key="3">
    <source>
        <dbReference type="ARBA" id="ARBA00022801"/>
    </source>
</evidence>
<keyword evidence="2" id="KW-0645">Protease</keyword>
<evidence type="ECO:0000256" key="2">
    <source>
        <dbReference type="ARBA" id="ARBA00022670"/>
    </source>
</evidence>
<dbReference type="NCBIfam" id="TIGR01543">
    <property type="entry name" value="proheadase_HK97"/>
    <property type="match status" value="1"/>
</dbReference>
<organism evidence="5 6">
    <name type="scientific">Gottfriedia luciferensis</name>
    <dbReference type="NCBI Taxonomy" id="178774"/>
    <lineage>
        <taxon>Bacteria</taxon>
        <taxon>Bacillati</taxon>
        <taxon>Bacillota</taxon>
        <taxon>Bacilli</taxon>
        <taxon>Bacillales</taxon>
        <taxon>Bacillaceae</taxon>
        <taxon>Gottfriedia</taxon>
    </lineage>
</organism>
<dbReference type="RefSeq" id="WP_069031915.1">
    <property type="nucleotide sequence ID" value="NZ_MDKC01000001.1"/>
</dbReference>
<sequence length="223" mass="25627">MKLEIRDNGVEISGYVNVASRDSRRLPSDRGIFVEQIEPKVFQRALERNDDVKLLFNHKEDRTLGSQKQGNLTLYEDAIGLYAKTFVTDPEVVEKARNDELRGWSFGFIKRKDEWDTTAEPQRRYIQDLDLLEVSILSVTPAYTAMSIESRGDEMVICEQRFDVFEESNVIAKTVTSTVVTETVKDVGGDRIIETVKESETESLDHSYYEKTIERLKLKKGGY</sequence>
<keyword evidence="1" id="KW-1188">Viral release from host cell</keyword>
<dbReference type="EMBL" id="MDKC01000001">
    <property type="protein sequence ID" value="ODG93730.1"/>
    <property type="molecule type" value="Genomic_DNA"/>
</dbReference>
<evidence type="ECO:0000256" key="1">
    <source>
        <dbReference type="ARBA" id="ARBA00022612"/>
    </source>
</evidence>
<name>A0ABX2ZYL7_9BACI</name>
<evidence type="ECO:0000313" key="5">
    <source>
        <dbReference type="EMBL" id="ODG93730.1"/>
    </source>
</evidence>
<reference evidence="5 6" key="1">
    <citation type="submission" date="2016-07" db="EMBL/GenBank/DDBJ databases">
        <authorList>
            <person name="Townsley L."/>
            <person name="Shank E.A."/>
        </authorList>
    </citation>
    <scope>NUCLEOTIDE SEQUENCE [LARGE SCALE GENOMIC DNA]</scope>
    <source>
        <strain evidence="5 6">CH01</strain>
    </source>
</reference>
<keyword evidence="6" id="KW-1185">Reference proteome</keyword>
<protein>
    <recommendedName>
        <fullName evidence="4">Prohead serine protease domain-containing protein</fullName>
    </recommendedName>
</protein>
<gene>
    <name evidence="5" type="ORF">BED47_00745</name>
</gene>
<keyword evidence="3" id="KW-0378">Hydrolase</keyword>
<proteinExistence type="predicted"/>
<dbReference type="Pfam" id="PF04586">
    <property type="entry name" value="Peptidase_S78"/>
    <property type="match status" value="1"/>
</dbReference>
<dbReference type="InterPro" id="IPR054613">
    <property type="entry name" value="Peptidase_S78_dom"/>
</dbReference>
<dbReference type="Proteomes" id="UP000094580">
    <property type="component" value="Unassembled WGS sequence"/>
</dbReference>
<evidence type="ECO:0000313" key="6">
    <source>
        <dbReference type="Proteomes" id="UP000094580"/>
    </source>
</evidence>
<evidence type="ECO:0000259" key="4">
    <source>
        <dbReference type="Pfam" id="PF04586"/>
    </source>
</evidence>
<dbReference type="InterPro" id="IPR006433">
    <property type="entry name" value="Prohead_protease"/>
</dbReference>
<comment type="caution">
    <text evidence="5">The sequence shown here is derived from an EMBL/GenBank/DDBJ whole genome shotgun (WGS) entry which is preliminary data.</text>
</comment>
<accession>A0ABX2ZYL7</accession>